<feature type="chain" id="PRO_5015913760" evidence="1">
    <location>
        <begin position="21"/>
        <end position="402"/>
    </location>
</feature>
<sequence length="402" mass="42416">MGIPIILSRLLVLSFALVAAETTFSTKGSTKSYPVSLNGIDLLTASAKTISSALANGTVTSLDLVDAYIQRLAANDHEGLTLRSIIEIAPTAHEIARELDAERANGTVRSAIHGLPIVVKDAYNTDPKLGMNSTAGSFALLQGSHAKSDAFVVKKLRDAGAIILGKANQDEWSGQRGTNNGSAWSARGGRMSAAYVEGGFAAGGDPGGSSGGPAVAVSAGFAAASLGTDTEGSIIGPSSRAALFGLRPSTGMTSRTGVIPISSSQDTTGPLAKSVWDIAAILEVMAAHDPEDVYSAAAEPFRYQNYTQFLDPNGFEGLRIGIPREPFWNQTQYGYRSAINPAVNDTLEKLRSLGAEIIDPVVMPNADRWRYEFVGGAVRNTAGRAQIRELSSFYLRFHIVHD</sequence>
<dbReference type="InterPro" id="IPR023631">
    <property type="entry name" value="Amidase_dom"/>
</dbReference>
<dbReference type="PANTHER" id="PTHR42678:SF34">
    <property type="entry name" value="OS04G0183300 PROTEIN"/>
    <property type="match status" value="1"/>
</dbReference>
<feature type="domain" description="Amidase" evidence="2">
    <location>
        <begin position="63"/>
        <end position="366"/>
    </location>
</feature>
<dbReference type="EMBL" id="KZ805496">
    <property type="protein sequence ID" value="PVH95468.1"/>
    <property type="molecule type" value="Genomic_DNA"/>
</dbReference>
<accession>A0A2V1DBJ4</accession>
<proteinExistence type="predicted"/>
<feature type="signal peptide" evidence="1">
    <location>
        <begin position="1"/>
        <end position="20"/>
    </location>
</feature>
<keyword evidence="4" id="KW-1185">Reference proteome</keyword>
<organism evidence="3 4">
    <name type="scientific">Periconia macrospinosa</name>
    <dbReference type="NCBI Taxonomy" id="97972"/>
    <lineage>
        <taxon>Eukaryota</taxon>
        <taxon>Fungi</taxon>
        <taxon>Dikarya</taxon>
        <taxon>Ascomycota</taxon>
        <taxon>Pezizomycotina</taxon>
        <taxon>Dothideomycetes</taxon>
        <taxon>Pleosporomycetidae</taxon>
        <taxon>Pleosporales</taxon>
        <taxon>Massarineae</taxon>
        <taxon>Periconiaceae</taxon>
        <taxon>Periconia</taxon>
    </lineage>
</organism>
<dbReference type="PANTHER" id="PTHR42678">
    <property type="entry name" value="AMIDASE"/>
    <property type="match status" value="1"/>
</dbReference>
<name>A0A2V1DBJ4_9PLEO</name>
<evidence type="ECO:0000313" key="3">
    <source>
        <dbReference type="EMBL" id="PVH95468.1"/>
    </source>
</evidence>
<dbReference type="Pfam" id="PF01425">
    <property type="entry name" value="Amidase"/>
    <property type="match status" value="1"/>
</dbReference>
<dbReference type="InterPro" id="IPR036928">
    <property type="entry name" value="AS_sf"/>
</dbReference>
<reference evidence="3 4" key="1">
    <citation type="journal article" date="2018" name="Sci. Rep.">
        <title>Comparative genomics provides insights into the lifestyle and reveals functional heterogeneity of dark septate endophytic fungi.</title>
        <authorList>
            <person name="Knapp D.G."/>
            <person name="Nemeth J.B."/>
            <person name="Barry K."/>
            <person name="Hainaut M."/>
            <person name="Henrissat B."/>
            <person name="Johnson J."/>
            <person name="Kuo A."/>
            <person name="Lim J.H.P."/>
            <person name="Lipzen A."/>
            <person name="Nolan M."/>
            <person name="Ohm R.A."/>
            <person name="Tamas L."/>
            <person name="Grigoriev I.V."/>
            <person name="Spatafora J.W."/>
            <person name="Nagy L.G."/>
            <person name="Kovacs G.M."/>
        </authorList>
    </citation>
    <scope>NUCLEOTIDE SEQUENCE [LARGE SCALE GENOMIC DNA]</scope>
    <source>
        <strain evidence="3 4">DSE2036</strain>
    </source>
</reference>
<evidence type="ECO:0000259" key="2">
    <source>
        <dbReference type="Pfam" id="PF01425"/>
    </source>
</evidence>
<protein>
    <submittedName>
        <fullName evidence="3">Amidase signature enzyme</fullName>
    </submittedName>
</protein>
<dbReference type="AlphaFoldDB" id="A0A2V1DBJ4"/>
<dbReference type="OrthoDB" id="3770969at2759"/>
<dbReference type="Proteomes" id="UP000244855">
    <property type="component" value="Unassembled WGS sequence"/>
</dbReference>
<evidence type="ECO:0000313" key="4">
    <source>
        <dbReference type="Proteomes" id="UP000244855"/>
    </source>
</evidence>
<dbReference type="STRING" id="97972.A0A2V1DBJ4"/>
<keyword evidence="1" id="KW-0732">Signal</keyword>
<dbReference type="Gene3D" id="3.90.1300.10">
    <property type="entry name" value="Amidase signature (AS) domain"/>
    <property type="match status" value="1"/>
</dbReference>
<evidence type="ECO:0000256" key="1">
    <source>
        <dbReference type="SAM" id="SignalP"/>
    </source>
</evidence>
<dbReference type="SUPFAM" id="SSF75304">
    <property type="entry name" value="Amidase signature (AS) enzymes"/>
    <property type="match status" value="1"/>
</dbReference>
<gene>
    <name evidence="3" type="ORF">DM02DRAFT_537353</name>
</gene>